<gene>
    <name evidence="1" type="ORF">TK0001_4774</name>
</gene>
<dbReference type="Proteomes" id="UP000233769">
    <property type="component" value="Chromosome tk0001"/>
</dbReference>
<reference evidence="2" key="1">
    <citation type="submission" date="2017-10" db="EMBL/GenBank/DDBJ databases">
        <authorList>
            <person name="Regsiter A."/>
            <person name="William W."/>
        </authorList>
    </citation>
    <scope>NUCLEOTIDE SEQUENCE [LARGE SCALE GENOMIC DNA]</scope>
</reference>
<organism evidence="1 2">
    <name type="scientific">Methylorubrum extorquens</name>
    <name type="common">Methylobacterium dichloromethanicum</name>
    <name type="synonym">Methylobacterium extorquens</name>
    <dbReference type="NCBI Taxonomy" id="408"/>
    <lineage>
        <taxon>Bacteria</taxon>
        <taxon>Pseudomonadati</taxon>
        <taxon>Pseudomonadota</taxon>
        <taxon>Alphaproteobacteria</taxon>
        <taxon>Hyphomicrobiales</taxon>
        <taxon>Methylobacteriaceae</taxon>
        <taxon>Methylorubrum</taxon>
    </lineage>
</organism>
<dbReference type="AlphaFoldDB" id="A0A2N9AVH5"/>
<accession>A0A2N9AVH5</accession>
<sequence>MDCGGLILYVSKIVGNKSVGLF</sequence>
<evidence type="ECO:0000313" key="1">
    <source>
        <dbReference type="EMBL" id="SOR31359.1"/>
    </source>
</evidence>
<proteinExistence type="predicted"/>
<dbReference type="EMBL" id="LT962688">
    <property type="protein sequence ID" value="SOR31359.1"/>
    <property type="molecule type" value="Genomic_DNA"/>
</dbReference>
<evidence type="ECO:0000313" key="2">
    <source>
        <dbReference type="Proteomes" id="UP000233769"/>
    </source>
</evidence>
<protein>
    <submittedName>
        <fullName evidence="1">Uncharacterized protein</fullName>
    </submittedName>
</protein>
<name>A0A2N9AVH5_METEX</name>